<dbReference type="AlphaFoldDB" id="A0A1V9FGW8"/>
<dbReference type="PANTHER" id="PTHR32060">
    <property type="entry name" value="TAIL-SPECIFIC PROTEASE"/>
    <property type="match status" value="1"/>
</dbReference>
<evidence type="ECO:0000313" key="3">
    <source>
        <dbReference type="EMBL" id="OQP57619.1"/>
    </source>
</evidence>
<dbReference type="EMBL" id="LVYD01000113">
    <property type="protein sequence ID" value="OQP57619.1"/>
    <property type="molecule type" value="Genomic_DNA"/>
</dbReference>
<feature type="domain" description="Peptidase S41 N-terminal" evidence="2">
    <location>
        <begin position="38"/>
        <end position="82"/>
    </location>
</feature>
<keyword evidence="4" id="KW-1185">Reference proteome</keyword>
<sequence>MKPCFSGLLLLIIVGTLTNCRKKDAISKYIPTDSIGLINQWILDSMQRYSYWTSDIPNDPDYSKTPDAFFNSIRSSHDRFSWISNGTSIPQPSNSWFTYGFHYAFAQVPGYDNYIGVITFVNKNGGADRAGLQRGSYFMQVNGMIVNHSNLDAVNQQLRSGASCRLTTARYDNGSWKADTAVTVPAIFNTENVITYTRSFTANGKTTGYIYYSSFDERYDNSLLGAFDKLKGAGASELILDLRYNAGGSVASSAKLAGMVATTMGAADTYVILSGNRYEGRQVRSLQQVLNTSGNVYGKQYADLQSRQLALRRVFILTTAATASAAELVVNALKPYLTVIQIGQTTTGKDEAGFVITDTRSPRRVFWTLEPIAYKLFNRANEGNYAAGLTPTYMVDEMAELPLADAGTPLDPLVKQALQLIYGSTLPVTFTNLRMSHTPVHIRTIYQSANAQAPAGAVINSLR</sequence>
<dbReference type="OrthoDB" id="7168509at2"/>
<dbReference type="Proteomes" id="UP000192796">
    <property type="component" value="Unassembled WGS sequence"/>
</dbReference>
<dbReference type="GO" id="GO:0008236">
    <property type="term" value="F:serine-type peptidase activity"/>
    <property type="evidence" value="ECO:0007669"/>
    <property type="project" value="InterPro"/>
</dbReference>
<dbReference type="Gene3D" id="2.30.42.10">
    <property type="match status" value="1"/>
</dbReference>
<protein>
    <recommendedName>
        <fullName evidence="5">Tail specific protease domain-containing protein</fullName>
    </recommendedName>
</protein>
<organism evidence="3 4">
    <name type="scientific">Niastella vici</name>
    <dbReference type="NCBI Taxonomy" id="1703345"/>
    <lineage>
        <taxon>Bacteria</taxon>
        <taxon>Pseudomonadati</taxon>
        <taxon>Bacteroidota</taxon>
        <taxon>Chitinophagia</taxon>
        <taxon>Chitinophagales</taxon>
        <taxon>Chitinophagaceae</taxon>
        <taxon>Niastella</taxon>
    </lineage>
</organism>
<dbReference type="InterPro" id="IPR041613">
    <property type="entry name" value="Pept_S41_N"/>
</dbReference>
<evidence type="ECO:0008006" key="5">
    <source>
        <dbReference type="Google" id="ProtNLM"/>
    </source>
</evidence>
<dbReference type="GO" id="GO:0006508">
    <property type="term" value="P:proteolysis"/>
    <property type="evidence" value="ECO:0007669"/>
    <property type="project" value="InterPro"/>
</dbReference>
<dbReference type="Gene3D" id="3.30.750.170">
    <property type="match status" value="1"/>
</dbReference>
<dbReference type="Pfam" id="PF03572">
    <property type="entry name" value="Peptidase_S41"/>
    <property type="match status" value="1"/>
</dbReference>
<dbReference type="GO" id="GO:0007165">
    <property type="term" value="P:signal transduction"/>
    <property type="evidence" value="ECO:0007669"/>
    <property type="project" value="TreeGrafter"/>
</dbReference>
<evidence type="ECO:0000259" key="1">
    <source>
        <dbReference type="Pfam" id="PF03572"/>
    </source>
</evidence>
<dbReference type="Pfam" id="PF18294">
    <property type="entry name" value="Pept_S41_N"/>
    <property type="match status" value="1"/>
</dbReference>
<dbReference type="STRING" id="1703345.A3860_08285"/>
<evidence type="ECO:0000259" key="2">
    <source>
        <dbReference type="Pfam" id="PF18294"/>
    </source>
</evidence>
<dbReference type="GO" id="GO:0004175">
    <property type="term" value="F:endopeptidase activity"/>
    <property type="evidence" value="ECO:0007669"/>
    <property type="project" value="TreeGrafter"/>
</dbReference>
<dbReference type="RefSeq" id="WP_081155520.1">
    <property type="nucleotide sequence ID" value="NZ_LVYD01000113.1"/>
</dbReference>
<gene>
    <name evidence="3" type="ORF">A3860_08285</name>
</gene>
<dbReference type="SUPFAM" id="SSF50156">
    <property type="entry name" value="PDZ domain-like"/>
    <property type="match status" value="1"/>
</dbReference>
<dbReference type="InterPro" id="IPR036034">
    <property type="entry name" value="PDZ_sf"/>
</dbReference>
<dbReference type="InterPro" id="IPR029045">
    <property type="entry name" value="ClpP/crotonase-like_dom_sf"/>
</dbReference>
<dbReference type="GO" id="GO:0030288">
    <property type="term" value="C:outer membrane-bounded periplasmic space"/>
    <property type="evidence" value="ECO:0007669"/>
    <property type="project" value="TreeGrafter"/>
</dbReference>
<dbReference type="Gene3D" id="3.90.226.10">
    <property type="entry name" value="2-enoyl-CoA Hydratase, Chain A, domain 1"/>
    <property type="match status" value="1"/>
</dbReference>
<comment type="caution">
    <text evidence="3">The sequence shown here is derived from an EMBL/GenBank/DDBJ whole genome shotgun (WGS) entry which is preliminary data.</text>
</comment>
<feature type="domain" description="Tail specific protease" evidence="1">
    <location>
        <begin position="207"/>
        <end position="350"/>
    </location>
</feature>
<evidence type="ECO:0000313" key="4">
    <source>
        <dbReference type="Proteomes" id="UP000192796"/>
    </source>
</evidence>
<proteinExistence type="predicted"/>
<dbReference type="PANTHER" id="PTHR32060:SF30">
    <property type="entry name" value="CARBOXY-TERMINAL PROCESSING PROTEASE CTPA"/>
    <property type="match status" value="1"/>
</dbReference>
<accession>A0A1V9FGW8</accession>
<dbReference type="SUPFAM" id="SSF52096">
    <property type="entry name" value="ClpP/crotonase"/>
    <property type="match status" value="1"/>
</dbReference>
<dbReference type="InterPro" id="IPR005151">
    <property type="entry name" value="Tail-specific_protease"/>
</dbReference>
<reference evidence="3 4" key="1">
    <citation type="submission" date="2016-03" db="EMBL/GenBank/DDBJ databases">
        <title>Niastella vici sp. nov., isolated from farmland soil.</title>
        <authorList>
            <person name="Chen L."/>
            <person name="Wang D."/>
            <person name="Yang S."/>
            <person name="Wang G."/>
        </authorList>
    </citation>
    <scope>NUCLEOTIDE SEQUENCE [LARGE SCALE GENOMIC DNA]</scope>
    <source>
        <strain evidence="3 4">DJ57</strain>
    </source>
</reference>
<name>A0A1V9FGW8_9BACT</name>